<protein>
    <submittedName>
        <fullName evidence="2">Uncharacterized protein</fullName>
    </submittedName>
</protein>
<organism evidence="2 3">
    <name type="scientific">Oceanisphaera ostreae</name>
    <dbReference type="NCBI Taxonomy" id="914151"/>
    <lineage>
        <taxon>Bacteria</taxon>
        <taxon>Pseudomonadati</taxon>
        <taxon>Pseudomonadota</taxon>
        <taxon>Gammaproteobacteria</taxon>
        <taxon>Aeromonadales</taxon>
        <taxon>Aeromonadaceae</taxon>
        <taxon>Oceanisphaera</taxon>
    </lineage>
</organism>
<evidence type="ECO:0000313" key="2">
    <source>
        <dbReference type="EMBL" id="MFD1009620.1"/>
    </source>
</evidence>
<dbReference type="RefSeq" id="WP_379559646.1">
    <property type="nucleotide sequence ID" value="NZ_JBHTJS010000063.1"/>
</dbReference>
<name>A0ABW3KK60_9GAMM</name>
<comment type="caution">
    <text evidence="2">The sequence shown here is derived from an EMBL/GenBank/DDBJ whole genome shotgun (WGS) entry which is preliminary data.</text>
</comment>
<sequence length="137" mass="14707">MLKTTSLIMLAATTLLSAQVAQATAEKGVAASVRFSTTSNGTDGVDLHQAKMRKLHAEKTGILEVEYIPAQVYINAGSNGTDGVDYLREKMAKLKRENGTAAPVKRVPATVTLNTANNGTDGVDHFDNRMRKLTNQC</sequence>
<reference evidence="3" key="1">
    <citation type="journal article" date="2019" name="Int. J. Syst. Evol. Microbiol.">
        <title>The Global Catalogue of Microorganisms (GCM) 10K type strain sequencing project: providing services to taxonomists for standard genome sequencing and annotation.</title>
        <authorList>
            <consortium name="The Broad Institute Genomics Platform"/>
            <consortium name="The Broad Institute Genome Sequencing Center for Infectious Disease"/>
            <person name="Wu L."/>
            <person name="Ma J."/>
        </authorList>
    </citation>
    <scope>NUCLEOTIDE SEQUENCE [LARGE SCALE GENOMIC DNA]</scope>
    <source>
        <strain evidence="3">CCUG 60525</strain>
    </source>
</reference>
<evidence type="ECO:0000256" key="1">
    <source>
        <dbReference type="SAM" id="SignalP"/>
    </source>
</evidence>
<dbReference type="Proteomes" id="UP001597048">
    <property type="component" value="Unassembled WGS sequence"/>
</dbReference>
<keyword evidence="3" id="KW-1185">Reference proteome</keyword>
<feature type="chain" id="PRO_5047462319" evidence="1">
    <location>
        <begin position="24"/>
        <end position="137"/>
    </location>
</feature>
<evidence type="ECO:0000313" key="3">
    <source>
        <dbReference type="Proteomes" id="UP001597048"/>
    </source>
</evidence>
<accession>A0ABW3KK60</accession>
<keyword evidence="1" id="KW-0732">Signal</keyword>
<gene>
    <name evidence="2" type="ORF">ACFQ1C_15845</name>
</gene>
<proteinExistence type="predicted"/>
<feature type="signal peptide" evidence="1">
    <location>
        <begin position="1"/>
        <end position="23"/>
    </location>
</feature>
<dbReference type="EMBL" id="JBHTJS010000063">
    <property type="protein sequence ID" value="MFD1009620.1"/>
    <property type="molecule type" value="Genomic_DNA"/>
</dbReference>